<reference evidence="1" key="1">
    <citation type="submission" date="2020-08" db="EMBL/GenBank/DDBJ databases">
        <title>Sequencing the genomes of 1000 actinobacteria strains.</title>
        <authorList>
            <person name="Klenk H.-P."/>
        </authorList>
    </citation>
    <scope>NUCLEOTIDE SEQUENCE</scope>
    <source>
        <strain evidence="1">DSM 10695</strain>
    </source>
</reference>
<dbReference type="InterPro" id="IPR027417">
    <property type="entry name" value="P-loop_NTPase"/>
</dbReference>
<dbReference type="RefSeq" id="WP_184453341.1">
    <property type="nucleotide sequence ID" value="NZ_JACHMK010000001.1"/>
</dbReference>
<proteinExistence type="predicted"/>
<dbReference type="Gene3D" id="3.40.50.300">
    <property type="entry name" value="P-loop containing nucleotide triphosphate hydrolases"/>
    <property type="match status" value="1"/>
</dbReference>
<keyword evidence="2" id="KW-1185">Reference proteome</keyword>
<sequence length="663" mass="71007">MRALAGSLAGGVWKARPTPVETLSWLIARDSFRTSGSAPMEGLIHGASLARLTRGRAVPLRDHIRFYDDAGQEVAYTAVLAITQFPEDMDTAPGGNGQWLLALSQIVKPPRYESAFEESVWPEASVRFRFRSQASAVKTVDKVRQSAKEQRLEASRSATGEPDQTISDSEIEMIELKRDLQRGKVGLVEAWPILTVSEDSLDDLHSSVDAVIEAYAERGITVEVCSDTQAEAWASTLVGDEVRLDAYNHIMDSVAFFGSGFWGGSLVGDDEGPVIGYTTGSTPAIVRHHATEAALRGDTTTVAVLGRSGRGKTTLVQLLSLDAGAEGAWVPVLDLKGDLNNASGGIVTAAKTHGIPADRVEMSAEHAGACDLLAVMDPEDALIHAHSQLMLLISDSLRVAAHPVLMEQISTLIESGEPRSSARLIDQLAASSDEIAQRIARELRTFQGSAVGRMIVGAPTGVTLSATSGIHLLQFPKLDLPDAKTAPADWTVPERVSAAVIRGALAWITNVSRRPELRGMRKLVAVPEAHMLTATREGAAFLSLTARLARALGLTLVIDSQDPASISAHDGIMEQISTAYAFSQSTATQQDAVAKILGVEPSERMRQEIEQVSVDPLSGDVWHGHCLMRHRGRLAAIQVAVPNDQVLAALDTSPTSERNNHVA</sequence>
<dbReference type="Pfam" id="PF12846">
    <property type="entry name" value="AAA_10"/>
    <property type="match status" value="1"/>
</dbReference>
<name>A0A923IXJ7_9ACTO</name>
<dbReference type="EMBL" id="JACHMK010000001">
    <property type="protein sequence ID" value="MBB6335137.1"/>
    <property type="molecule type" value="Genomic_DNA"/>
</dbReference>
<protein>
    <recommendedName>
        <fullName evidence="3">ATP-binding protein</fullName>
    </recommendedName>
</protein>
<dbReference type="Proteomes" id="UP000617426">
    <property type="component" value="Unassembled WGS sequence"/>
</dbReference>
<dbReference type="AlphaFoldDB" id="A0A923IXJ7"/>
<gene>
    <name evidence="1" type="ORF">HD592_001702</name>
</gene>
<dbReference type="SUPFAM" id="SSF52540">
    <property type="entry name" value="P-loop containing nucleoside triphosphate hydrolases"/>
    <property type="match status" value="1"/>
</dbReference>
<evidence type="ECO:0008006" key="3">
    <source>
        <dbReference type="Google" id="ProtNLM"/>
    </source>
</evidence>
<evidence type="ECO:0000313" key="1">
    <source>
        <dbReference type="EMBL" id="MBB6335137.1"/>
    </source>
</evidence>
<evidence type="ECO:0000313" key="2">
    <source>
        <dbReference type="Proteomes" id="UP000617426"/>
    </source>
</evidence>
<comment type="caution">
    <text evidence="1">The sequence shown here is derived from an EMBL/GenBank/DDBJ whole genome shotgun (WGS) entry which is preliminary data.</text>
</comment>
<organism evidence="1 2">
    <name type="scientific">Schaalia hyovaginalis</name>
    <dbReference type="NCBI Taxonomy" id="29316"/>
    <lineage>
        <taxon>Bacteria</taxon>
        <taxon>Bacillati</taxon>
        <taxon>Actinomycetota</taxon>
        <taxon>Actinomycetes</taxon>
        <taxon>Actinomycetales</taxon>
        <taxon>Actinomycetaceae</taxon>
        <taxon>Schaalia</taxon>
    </lineage>
</organism>
<accession>A0A923IXJ7</accession>